<evidence type="ECO:0000256" key="3">
    <source>
        <dbReference type="ARBA" id="ARBA00022741"/>
    </source>
</evidence>
<dbReference type="AlphaFoldDB" id="A0A6V7Q0U0"/>
<comment type="subcellular location">
    <subcellularLocation>
        <location evidence="1">Membrane</location>
        <topology evidence="1">Multi-pass membrane protein</topology>
    </subcellularLocation>
</comment>
<dbReference type="InterPro" id="IPR011527">
    <property type="entry name" value="ABC1_TM_dom"/>
</dbReference>
<organism evidence="10">
    <name type="scientific">Ananas comosus var. bracteatus</name>
    <name type="common">red pineapple</name>
    <dbReference type="NCBI Taxonomy" id="296719"/>
    <lineage>
        <taxon>Eukaryota</taxon>
        <taxon>Viridiplantae</taxon>
        <taxon>Streptophyta</taxon>
        <taxon>Embryophyta</taxon>
        <taxon>Tracheophyta</taxon>
        <taxon>Spermatophyta</taxon>
        <taxon>Magnoliopsida</taxon>
        <taxon>Liliopsida</taxon>
        <taxon>Poales</taxon>
        <taxon>Bromeliaceae</taxon>
        <taxon>Bromelioideae</taxon>
        <taxon>Ananas</taxon>
    </lineage>
</organism>
<dbReference type="InterPro" id="IPR003593">
    <property type="entry name" value="AAA+_ATPase"/>
</dbReference>
<evidence type="ECO:0000256" key="1">
    <source>
        <dbReference type="ARBA" id="ARBA00004141"/>
    </source>
</evidence>
<dbReference type="Gene3D" id="3.40.50.300">
    <property type="entry name" value="P-loop containing nucleotide triphosphate hydrolases"/>
    <property type="match status" value="1"/>
</dbReference>
<feature type="domain" description="ABC transporter" evidence="8">
    <location>
        <begin position="291"/>
        <end position="509"/>
    </location>
</feature>
<dbReference type="InterPro" id="IPR003439">
    <property type="entry name" value="ABC_transporter-like_ATP-bd"/>
</dbReference>
<evidence type="ECO:0000256" key="4">
    <source>
        <dbReference type="ARBA" id="ARBA00022840"/>
    </source>
</evidence>
<proteinExistence type="predicted"/>
<sequence>MLFTYQKRRESFANPPLHSPGPWPWLLPFLPHLPRPRSVPSLPSSQTLTLTLRRRRSLPLFSPRSKPSSSSPVQRSHLRSLPLSQIEPFVVSEWEPILKGWICSAMAVYCLSRTVPCVGHLPSVLCEIGSDRMVSEGLRLAALAGARSAAAYLQHAFLWEAALRSAYGIRVHIFDRVLMRDLGFFEGVAVFRPGTLRSGSRRRRPMLRIQSMVSQMVMISPTLSLIALMVIPCMSLVIAHLGVRLHEISNKAHSSVAKLSAYINEVLPSMLAVKANNGEIKESSRFKKLAFDELDVGKAYNELKQGEPAIERLFDLTRRNVAVVGPSGGGKTTLAKLLLRLYDPHSGRILLDDYDVQDILLECLRRHIALVLQDSMLFSGTVAENIGYRDPTGTVDMARIENAAKIANADDFKYFPEGYETNIGQRGSLLSGGQKQRLAIARALYQNSSVLTSIERVTANRTVLIIAHRLETILMADRVVILEGGNLQEVPKSALLAQDGRSASPELTDLIV</sequence>
<dbReference type="SUPFAM" id="SSF52540">
    <property type="entry name" value="P-loop containing nucleoside triphosphate hydrolases"/>
    <property type="match status" value="1"/>
</dbReference>
<dbReference type="EMBL" id="LR862131">
    <property type="protein sequence ID" value="CAD1836752.1"/>
    <property type="molecule type" value="Genomic_DNA"/>
</dbReference>
<dbReference type="InterPro" id="IPR017871">
    <property type="entry name" value="ABC_transporter-like_CS"/>
</dbReference>
<dbReference type="SMART" id="SM00382">
    <property type="entry name" value="AAA"/>
    <property type="match status" value="1"/>
</dbReference>
<dbReference type="GO" id="GO:0016887">
    <property type="term" value="F:ATP hydrolysis activity"/>
    <property type="evidence" value="ECO:0007669"/>
    <property type="project" value="InterPro"/>
</dbReference>
<dbReference type="Pfam" id="PF00664">
    <property type="entry name" value="ABC_membrane"/>
    <property type="match status" value="1"/>
</dbReference>
<feature type="domain" description="ABC transmembrane type-1" evidence="9">
    <location>
        <begin position="140"/>
        <end position="298"/>
    </location>
</feature>
<keyword evidence="2 7" id="KW-0812">Transmembrane</keyword>
<evidence type="ECO:0000256" key="7">
    <source>
        <dbReference type="SAM" id="Phobius"/>
    </source>
</evidence>
<evidence type="ECO:0000259" key="8">
    <source>
        <dbReference type="PROSITE" id="PS50893"/>
    </source>
</evidence>
<keyword evidence="3" id="KW-0547">Nucleotide-binding</keyword>
<dbReference type="PROSITE" id="PS50929">
    <property type="entry name" value="ABC_TM1F"/>
    <property type="match status" value="1"/>
</dbReference>
<dbReference type="InterPro" id="IPR039421">
    <property type="entry name" value="Type_1_exporter"/>
</dbReference>
<evidence type="ECO:0000313" key="10">
    <source>
        <dbReference type="EMBL" id="CAD1836752.1"/>
    </source>
</evidence>
<evidence type="ECO:0000256" key="5">
    <source>
        <dbReference type="ARBA" id="ARBA00022989"/>
    </source>
</evidence>
<dbReference type="InterPro" id="IPR036640">
    <property type="entry name" value="ABC1_TM_sf"/>
</dbReference>
<dbReference type="Pfam" id="PF00005">
    <property type="entry name" value="ABC_tran"/>
    <property type="match status" value="1"/>
</dbReference>
<name>A0A6V7Q0U0_ANACO</name>
<evidence type="ECO:0000256" key="2">
    <source>
        <dbReference type="ARBA" id="ARBA00022692"/>
    </source>
</evidence>
<evidence type="ECO:0000259" key="9">
    <source>
        <dbReference type="PROSITE" id="PS50929"/>
    </source>
</evidence>
<dbReference type="PROSITE" id="PS00211">
    <property type="entry name" value="ABC_TRANSPORTER_1"/>
    <property type="match status" value="1"/>
</dbReference>
<dbReference type="PANTHER" id="PTHR24221">
    <property type="entry name" value="ATP-BINDING CASSETTE SUB-FAMILY B"/>
    <property type="match status" value="1"/>
</dbReference>
<reference evidence="10" key="1">
    <citation type="submission" date="2020-07" db="EMBL/GenBank/DDBJ databases">
        <authorList>
            <person name="Lin J."/>
        </authorList>
    </citation>
    <scope>NUCLEOTIDE SEQUENCE</scope>
</reference>
<keyword evidence="5 7" id="KW-1133">Transmembrane helix</keyword>
<dbReference type="PROSITE" id="PS50893">
    <property type="entry name" value="ABC_TRANSPORTER_2"/>
    <property type="match status" value="1"/>
</dbReference>
<keyword evidence="4" id="KW-0067">ATP-binding</keyword>
<dbReference type="GO" id="GO:0016020">
    <property type="term" value="C:membrane"/>
    <property type="evidence" value="ECO:0007669"/>
    <property type="project" value="UniProtKB-SubCell"/>
</dbReference>
<accession>A0A6V7Q0U0</accession>
<dbReference type="PANTHER" id="PTHR24221:SF630">
    <property type="entry name" value="ABC TRANSPORTER B FAMILY MEMBER 29, CHLOROPLASTIC"/>
    <property type="match status" value="1"/>
</dbReference>
<dbReference type="SUPFAM" id="SSF90123">
    <property type="entry name" value="ABC transporter transmembrane region"/>
    <property type="match status" value="1"/>
</dbReference>
<dbReference type="GO" id="GO:0140359">
    <property type="term" value="F:ABC-type transporter activity"/>
    <property type="evidence" value="ECO:0007669"/>
    <property type="project" value="InterPro"/>
</dbReference>
<feature type="transmembrane region" description="Helical" evidence="7">
    <location>
        <begin position="212"/>
        <end position="241"/>
    </location>
</feature>
<gene>
    <name evidence="10" type="ORF">CB5_LOCUS19963</name>
</gene>
<protein>
    <recommendedName>
        <fullName evidence="11">ABC transporter B family member 29, chloroplastic</fullName>
    </recommendedName>
</protein>
<evidence type="ECO:0000256" key="6">
    <source>
        <dbReference type="ARBA" id="ARBA00023136"/>
    </source>
</evidence>
<dbReference type="InterPro" id="IPR027417">
    <property type="entry name" value="P-loop_NTPase"/>
</dbReference>
<keyword evidence="6 7" id="KW-0472">Membrane</keyword>
<evidence type="ECO:0008006" key="11">
    <source>
        <dbReference type="Google" id="ProtNLM"/>
    </source>
</evidence>
<dbReference type="GO" id="GO:0005524">
    <property type="term" value="F:ATP binding"/>
    <property type="evidence" value="ECO:0007669"/>
    <property type="project" value="UniProtKB-KW"/>
</dbReference>
<dbReference type="Gene3D" id="1.20.1560.10">
    <property type="entry name" value="ABC transporter type 1, transmembrane domain"/>
    <property type="match status" value="1"/>
</dbReference>